<comment type="subcellular location">
    <subcellularLocation>
        <location evidence="2">Cell membrane</location>
        <topology evidence="2">Multi-pass membrane protein</topology>
    </subcellularLocation>
</comment>
<evidence type="ECO:0000256" key="7">
    <source>
        <dbReference type="ARBA" id="ARBA00022723"/>
    </source>
</evidence>
<keyword evidence="10" id="KW-0408">Iron</keyword>
<comment type="caution">
    <text evidence="15">The sequence shown here is derived from an EMBL/GenBank/DDBJ whole genome shotgun (WGS) entry which is preliminary data.</text>
</comment>
<organism evidence="15 16">
    <name type="scientific">Roseospira navarrensis</name>
    <dbReference type="NCBI Taxonomy" id="140058"/>
    <lineage>
        <taxon>Bacteria</taxon>
        <taxon>Pseudomonadati</taxon>
        <taxon>Pseudomonadota</taxon>
        <taxon>Alphaproteobacteria</taxon>
        <taxon>Rhodospirillales</taxon>
        <taxon>Rhodospirillaceae</taxon>
        <taxon>Roseospira</taxon>
    </lineage>
</organism>
<evidence type="ECO:0000256" key="5">
    <source>
        <dbReference type="ARBA" id="ARBA00022617"/>
    </source>
</evidence>
<evidence type="ECO:0000256" key="4">
    <source>
        <dbReference type="ARBA" id="ARBA00022475"/>
    </source>
</evidence>
<dbReference type="EMBL" id="WIVE01000007">
    <property type="protein sequence ID" value="MQX35704.1"/>
    <property type="molecule type" value="Genomic_DNA"/>
</dbReference>
<evidence type="ECO:0000313" key="16">
    <source>
        <dbReference type="Proteomes" id="UP000434582"/>
    </source>
</evidence>
<evidence type="ECO:0000256" key="13">
    <source>
        <dbReference type="SAM" id="Phobius"/>
    </source>
</evidence>
<sequence>MAIPDTRYRWPARLLHWSMAALLLATIPAGIVMLQDGLDRTTQNALFIFHKNVGVLLFILILVRLAYRWRHRPAPLPDDLPGWQRTAARLSHGALYAFLLVMPIAGYVRVKAGGFPIETLDALGVPSLVPRSDALAEAAKTVHATGGLAVAGLVVLHISAAAYHGLVRRDGVFSRMWPPFGGRSGSGSGPPGLTSDGGSGS</sequence>
<comment type="cofactor">
    <cofactor evidence="1">
        <name>heme b</name>
        <dbReference type="ChEBI" id="CHEBI:60344"/>
    </cofactor>
</comment>
<dbReference type="GO" id="GO:0005886">
    <property type="term" value="C:plasma membrane"/>
    <property type="evidence" value="ECO:0007669"/>
    <property type="project" value="UniProtKB-SubCell"/>
</dbReference>
<dbReference type="AlphaFoldDB" id="A0A7X1ZCX0"/>
<keyword evidence="16" id="KW-1185">Reference proteome</keyword>
<dbReference type="GO" id="GO:0020037">
    <property type="term" value="F:heme binding"/>
    <property type="evidence" value="ECO:0007669"/>
    <property type="project" value="TreeGrafter"/>
</dbReference>
<evidence type="ECO:0000256" key="3">
    <source>
        <dbReference type="ARBA" id="ARBA00022448"/>
    </source>
</evidence>
<keyword evidence="4" id="KW-1003">Cell membrane</keyword>
<dbReference type="InterPro" id="IPR016174">
    <property type="entry name" value="Di-haem_cyt_TM"/>
</dbReference>
<evidence type="ECO:0000256" key="1">
    <source>
        <dbReference type="ARBA" id="ARBA00001970"/>
    </source>
</evidence>
<evidence type="ECO:0000256" key="11">
    <source>
        <dbReference type="ARBA" id="ARBA00023136"/>
    </source>
</evidence>
<dbReference type="GO" id="GO:0046872">
    <property type="term" value="F:metal ion binding"/>
    <property type="evidence" value="ECO:0007669"/>
    <property type="project" value="UniProtKB-KW"/>
</dbReference>
<protein>
    <submittedName>
        <fullName evidence="15">Cytochrome b</fullName>
    </submittedName>
</protein>
<evidence type="ECO:0000256" key="2">
    <source>
        <dbReference type="ARBA" id="ARBA00004651"/>
    </source>
</evidence>
<dbReference type="Proteomes" id="UP000434582">
    <property type="component" value="Unassembled WGS sequence"/>
</dbReference>
<comment type="similarity">
    <text evidence="12">Belongs to the cytochrome b561 family.</text>
</comment>
<keyword evidence="6 13" id="KW-0812">Transmembrane</keyword>
<feature type="domain" description="Cytochrome b561 bacterial/Ni-hydrogenase" evidence="14">
    <location>
        <begin position="7"/>
        <end position="178"/>
    </location>
</feature>
<dbReference type="SUPFAM" id="SSF81342">
    <property type="entry name" value="Transmembrane di-heme cytochromes"/>
    <property type="match status" value="1"/>
</dbReference>
<dbReference type="GO" id="GO:0009055">
    <property type="term" value="F:electron transfer activity"/>
    <property type="evidence" value="ECO:0007669"/>
    <property type="project" value="InterPro"/>
</dbReference>
<evidence type="ECO:0000256" key="9">
    <source>
        <dbReference type="ARBA" id="ARBA00022989"/>
    </source>
</evidence>
<dbReference type="GO" id="GO:0022904">
    <property type="term" value="P:respiratory electron transport chain"/>
    <property type="evidence" value="ECO:0007669"/>
    <property type="project" value="InterPro"/>
</dbReference>
<evidence type="ECO:0000256" key="12">
    <source>
        <dbReference type="ARBA" id="ARBA00037975"/>
    </source>
</evidence>
<dbReference type="RefSeq" id="WP_153341472.1">
    <property type="nucleotide sequence ID" value="NZ_WIVE01000007.1"/>
</dbReference>
<name>A0A7X1ZCX0_9PROT</name>
<keyword evidence="7" id="KW-0479">Metal-binding</keyword>
<feature type="transmembrane region" description="Helical" evidence="13">
    <location>
        <begin position="14"/>
        <end position="34"/>
    </location>
</feature>
<evidence type="ECO:0000259" key="14">
    <source>
        <dbReference type="Pfam" id="PF01292"/>
    </source>
</evidence>
<keyword evidence="5" id="KW-0349">Heme</keyword>
<dbReference type="OrthoDB" id="1247465at2"/>
<dbReference type="PANTHER" id="PTHR30529:SF1">
    <property type="entry name" value="CYTOCHROME B561 HOMOLOG 2"/>
    <property type="match status" value="1"/>
</dbReference>
<evidence type="ECO:0000256" key="10">
    <source>
        <dbReference type="ARBA" id="ARBA00023004"/>
    </source>
</evidence>
<dbReference type="InterPro" id="IPR011577">
    <property type="entry name" value="Cyt_b561_bac/Ni-Hgenase"/>
</dbReference>
<feature type="transmembrane region" description="Helical" evidence="13">
    <location>
        <begin position="87"/>
        <end position="108"/>
    </location>
</feature>
<keyword evidence="9 13" id="KW-1133">Transmembrane helix</keyword>
<reference evidence="15 16" key="1">
    <citation type="submission" date="2019-10" db="EMBL/GenBank/DDBJ databases">
        <title>Draft whole-genome sequence of the purple nonsulfur photosynthetic bacterium Roseospira navarrensis DSM 15114.</title>
        <authorList>
            <person name="Kyndt J.A."/>
            <person name="Meyer T.E."/>
        </authorList>
    </citation>
    <scope>NUCLEOTIDE SEQUENCE [LARGE SCALE GENOMIC DNA]</scope>
    <source>
        <strain evidence="15 16">DSM 15114</strain>
    </source>
</reference>
<evidence type="ECO:0000256" key="6">
    <source>
        <dbReference type="ARBA" id="ARBA00022692"/>
    </source>
</evidence>
<keyword evidence="3" id="KW-0813">Transport</keyword>
<dbReference type="Gene3D" id="1.20.950.20">
    <property type="entry name" value="Transmembrane di-heme cytochromes, Chain C"/>
    <property type="match status" value="1"/>
</dbReference>
<evidence type="ECO:0000313" key="15">
    <source>
        <dbReference type="EMBL" id="MQX35704.1"/>
    </source>
</evidence>
<dbReference type="Pfam" id="PF01292">
    <property type="entry name" value="Ni_hydr_CYTB"/>
    <property type="match status" value="1"/>
</dbReference>
<accession>A0A7X1ZCX0</accession>
<evidence type="ECO:0000256" key="8">
    <source>
        <dbReference type="ARBA" id="ARBA00022982"/>
    </source>
</evidence>
<proteinExistence type="inferred from homology"/>
<feature type="transmembrane region" description="Helical" evidence="13">
    <location>
        <begin position="46"/>
        <end position="67"/>
    </location>
</feature>
<dbReference type="PANTHER" id="PTHR30529">
    <property type="entry name" value="CYTOCHROME B561"/>
    <property type="match status" value="1"/>
</dbReference>
<dbReference type="InterPro" id="IPR052168">
    <property type="entry name" value="Cytochrome_b561_oxidase"/>
</dbReference>
<gene>
    <name evidence="15" type="ORF">GHC57_04145</name>
</gene>
<keyword evidence="11 13" id="KW-0472">Membrane</keyword>
<keyword evidence="8" id="KW-0249">Electron transport</keyword>